<dbReference type="Proteomes" id="UP000015104">
    <property type="component" value="Unassembled WGS sequence"/>
</dbReference>
<feature type="compositionally biased region" description="Polar residues" evidence="1">
    <location>
        <begin position="1"/>
        <end position="15"/>
    </location>
</feature>
<proteinExistence type="predicted"/>
<keyword evidence="3" id="KW-1185">Reference proteome</keyword>
<accession>T1L423</accession>
<dbReference type="HOGENOM" id="CLU_807348_0_0_1"/>
<organism evidence="2 3">
    <name type="scientific">Tetranychus urticae</name>
    <name type="common">Two-spotted spider mite</name>
    <dbReference type="NCBI Taxonomy" id="32264"/>
    <lineage>
        <taxon>Eukaryota</taxon>
        <taxon>Metazoa</taxon>
        <taxon>Ecdysozoa</taxon>
        <taxon>Arthropoda</taxon>
        <taxon>Chelicerata</taxon>
        <taxon>Arachnida</taxon>
        <taxon>Acari</taxon>
        <taxon>Acariformes</taxon>
        <taxon>Trombidiformes</taxon>
        <taxon>Prostigmata</taxon>
        <taxon>Eleutherengona</taxon>
        <taxon>Raphignathae</taxon>
        <taxon>Tetranychoidea</taxon>
        <taxon>Tetranychidae</taxon>
        <taxon>Tetranychus</taxon>
    </lineage>
</organism>
<dbReference type="EMBL" id="CAEY01001062">
    <property type="status" value="NOT_ANNOTATED_CDS"/>
    <property type="molecule type" value="Genomic_DNA"/>
</dbReference>
<name>T1L423_TETUR</name>
<evidence type="ECO:0000313" key="3">
    <source>
        <dbReference type="Proteomes" id="UP000015104"/>
    </source>
</evidence>
<dbReference type="EnsemblMetazoa" id="tetur37g00520.1">
    <property type="protein sequence ID" value="tetur37g00520.1"/>
    <property type="gene ID" value="tetur37g00520"/>
</dbReference>
<feature type="compositionally biased region" description="Basic residues" evidence="1">
    <location>
        <begin position="102"/>
        <end position="113"/>
    </location>
</feature>
<reference evidence="3" key="1">
    <citation type="submission" date="2011-08" db="EMBL/GenBank/DDBJ databases">
        <authorList>
            <person name="Rombauts S."/>
        </authorList>
    </citation>
    <scope>NUCLEOTIDE SEQUENCE</scope>
    <source>
        <strain evidence="3">London</strain>
    </source>
</reference>
<feature type="region of interest" description="Disordered" evidence="1">
    <location>
        <begin position="65"/>
        <end position="162"/>
    </location>
</feature>
<feature type="region of interest" description="Disordered" evidence="1">
    <location>
        <begin position="181"/>
        <end position="215"/>
    </location>
</feature>
<dbReference type="AlphaFoldDB" id="T1L423"/>
<protein>
    <submittedName>
        <fullName evidence="2">Uncharacterized protein</fullName>
    </submittedName>
</protein>
<sequence length="344" mass="38060">MSDSFLPASTSSNNLPRGLVSKSGLPLNPNQRLPSLRSSLSKPSLLFQSSASFNQNLLTLNKSPVKRAYEPNMPDCRKSNESKPFQNCVKQGKNDWKGSPLKAKRQTTKKPKKLIQLESPVFTGDSRTTRKTPSETTKSEKKSKGKKAPNSSLSSTFQEQTEDSIEPAFIEGKLYQDDFIDRSNDKESGNIEHLPQGWESLSLPTPKSSSNSINEDWLSSSKGDKFFLFQLPKMFENNANMKLGKLRVYESGKVELVDNPSDLTFEIAKVGHPEVNILNNTPVSLDNASINKTEENVDVKQITQDFVAPVINREVVVYSGRNLVCLGKLEAGAAIVIPKILNNG</sequence>
<evidence type="ECO:0000313" key="2">
    <source>
        <dbReference type="EnsemblMetazoa" id="tetur37g00520.1"/>
    </source>
</evidence>
<feature type="compositionally biased region" description="Basic and acidic residues" evidence="1">
    <location>
        <begin position="181"/>
        <end position="190"/>
    </location>
</feature>
<reference evidence="2" key="2">
    <citation type="submission" date="2015-06" db="UniProtKB">
        <authorList>
            <consortium name="EnsemblMetazoa"/>
        </authorList>
    </citation>
    <scope>IDENTIFICATION</scope>
</reference>
<feature type="compositionally biased region" description="Polar residues" evidence="1">
    <location>
        <begin position="202"/>
        <end position="215"/>
    </location>
</feature>
<evidence type="ECO:0000256" key="1">
    <source>
        <dbReference type="SAM" id="MobiDB-lite"/>
    </source>
</evidence>
<feature type="region of interest" description="Disordered" evidence="1">
    <location>
        <begin position="1"/>
        <end position="28"/>
    </location>
</feature>